<reference evidence="2 3" key="1">
    <citation type="journal article" date="2018" name="Mol. Biol. Evol.">
        <title>Broad Genomic Sampling Reveals a Smut Pathogenic Ancestry of the Fungal Clade Ustilaginomycotina.</title>
        <authorList>
            <person name="Kijpornyongpan T."/>
            <person name="Mondo S.J."/>
            <person name="Barry K."/>
            <person name="Sandor L."/>
            <person name="Lee J."/>
            <person name="Lipzen A."/>
            <person name="Pangilinan J."/>
            <person name="LaButti K."/>
            <person name="Hainaut M."/>
            <person name="Henrissat B."/>
            <person name="Grigoriev I.V."/>
            <person name="Spatafora J.W."/>
            <person name="Aime M.C."/>
        </authorList>
    </citation>
    <scope>NUCLEOTIDE SEQUENCE [LARGE SCALE GENOMIC DNA]</scope>
    <source>
        <strain evidence="2 3">MCA 3882</strain>
    </source>
</reference>
<dbReference type="InParanoid" id="A0A316VI37"/>
<proteinExistence type="predicted"/>
<evidence type="ECO:0000313" key="2">
    <source>
        <dbReference type="EMBL" id="PWN35175.1"/>
    </source>
</evidence>
<dbReference type="Proteomes" id="UP000245771">
    <property type="component" value="Unassembled WGS sequence"/>
</dbReference>
<name>A0A316VI37_9BASI</name>
<protein>
    <submittedName>
        <fullName evidence="2">Uncharacterized protein</fullName>
    </submittedName>
</protein>
<gene>
    <name evidence="2" type="ORF">FA14DRAFT_154600</name>
</gene>
<feature type="region of interest" description="Disordered" evidence="1">
    <location>
        <begin position="170"/>
        <end position="205"/>
    </location>
</feature>
<accession>A0A316VI37</accession>
<sequence>MSCFLYIAHKMKYVLCLIAYFSAICTFAEAAFNPSPSPAFLSSEKHEKGVYDHAMDRLNIERERGRHGAHLHVQRLTAGGSHLVKVAQTGVKHVCTSINCKATKEEKQKAAQNWQKTKAEGFSAARANQKQASKVIFDSFTNQENIQRDIHTIREAQSHGQRVPQEYHDRYNENNNKGAAHALAEEKSANWARGQHRSRAARQIK</sequence>
<keyword evidence="3" id="KW-1185">Reference proteome</keyword>
<organism evidence="2 3">
    <name type="scientific">Meira miltonrushii</name>
    <dbReference type="NCBI Taxonomy" id="1280837"/>
    <lineage>
        <taxon>Eukaryota</taxon>
        <taxon>Fungi</taxon>
        <taxon>Dikarya</taxon>
        <taxon>Basidiomycota</taxon>
        <taxon>Ustilaginomycotina</taxon>
        <taxon>Exobasidiomycetes</taxon>
        <taxon>Exobasidiales</taxon>
        <taxon>Brachybasidiaceae</taxon>
        <taxon>Meira</taxon>
    </lineage>
</organism>
<feature type="compositionally biased region" description="Basic residues" evidence="1">
    <location>
        <begin position="194"/>
        <end position="205"/>
    </location>
</feature>
<dbReference type="AlphaFoldDB" id="A0A316VI37"/>
<dbReference type="GeneID" id="37019481"/>
<dbReference type="EMBL" id="KZ819603">
    <property type="protein sequence ID" value="PWN35175.1"/>
    <property type="molecule type" value="Genomic_DNA"/>
</dbReference>
<evidence type="ECO:0000256" key="1">
    <source>
        <dbReference type="SAM" id="MobiDB-lite"/>
    </source>
</evidence>
<evidence type="ECO:0000313" key="3">
    <source>
        <dbReference type="Proteomes" id="UP000245771"/>
    </source>
</evidence>
<dbReference type="RefSeq" id="XP_025355477.1">
    <property type="nucleotide sequence ID" value="XM_025497700.1"/>
</dbReference>